<feature type="transmembrane region" description="Helical" evidence="6">
    <location>
        <begin position="139"/>
        <end position="162"/>
    </location>
</feature>
<dbReference type="FunFam" id="1.20.1250.20:FF:000018">
    <property type="entry name" value="MFS transporter permease"/>
    <property type="match status" value="1"/>
</dbReference>
<dbReference type="PANTHER" id="PTHR43791">
    <property type="entry name" value="PERMEASE-RELATED"/>
    <property type="match status" value="1"/>
</dbReference>
<feature type="transmembrane region" description="Helical" evidence="6">
    <location>
        <begin position="348"/>
        <end position="367"/>
    </location>
</feature>
<protein>
    <recommendedName>
        <fullName evidence="7">Major facilitator superfamily (MFS) profile domain-containing protein</fullName>
    </recommendedName>
</protein>
<feature type="transmembrane region" description="Helical" evidence="6">
    <location>
        <begin position="439"/>
        <end position="461"/>
    </location>
</feature>
<evidence type="ECO:0000313" key="8">
    <source>
        <dbReference type="EMBL" id="KAK6509431.1"/>
    </source>
</evidence>
<feature type="transmembrane region" description="Helical" evidence="6">
    <location>
        <begin position="207"/>
        <end position="229"/>
    </location>
</feature>
<keyword evidence="5 6" id="KW-0472">Membrane</keyword>
<keyword evidence="9" id="KW-1185">Reference proteome</keyword>
<evidence type="ECO:0000256" key="6">
    <source>
        <dbReference type="SAM" id="Phobius"/>
    </source>
</evidence>
<organism evidence="8 9">
    <name type="scientific">Arthrobotrys musiformis</name>
    <dbReference type="NCBI Taxonomy" id="47236"/>
    <lineage>
        <taxon>Eukaryota</taxon>
        <taxon>Fungi</taxon>
        <taxon>Dikarya</taxon>
        <taxon>Ascomycota</taxon>
        <taxon>Pezizomycotina</taxon>
        <taxon>Orbiliomycetes</taxon>
        <taxon>Orbiliales</taxon>
        <taxon>Orbiliaceae</taxon>
        <taxon>Arthrobotrys</taxon>
    </lineage>
</organism>
<name>A0AAV9WJP7_9PEZI</name>
<dbReference type="InterPro" id="IPR036259">
    <property type="entry name" value="MFS_trans_sf"/>
</dbReference>
<feature type="transmembrane region" description="Helical" evidence="6">
    <location>
        <begin position="174"/>
        <end position="195"/>
    </location>
</feature>
<feature type="transmembrane region" description="Helical" evidence="6">
    <location>
        <begin position="407"/>
        <end position="427"/>
    </location>
</feature>
<feature type="transmembrane region" description="Helical" evidence="6">
    <location>
        <begin position="46"/>
        <end position="64"/>
    </location>
</feature>
<dbReference type="PROSITE" id="PS50850">
    <property type="entry name" value="MFS"/>
    <property type="match status" value="1"/>
</dbReference>
<dbReference type="GO" id="GO:0016020">
    <property type="term" value="C:membrane"/>
    <property type="evidence" value="ECO:0007669"/>
    <property type="project" value="UniProtKB-SubCell"/>
</dbReference>
<dbReference type="AlphaFoldDB" id="A0AAV9WJP7"/>
<dbReference type="FunFam" id="1.20.1250.20:FF:000013">
    <property type="entry name" value="MFS general substrate transporter"/>
    <property type="match status" value="1"/>
</dbReference>
<feature type="transmembrane region" description="Helical" evidence="6">
    <location>
        <begin position="114"/>
        <end position="133"/>
    </location>
</feature>
<keyword evidence="4 6" id="KW-1133">Transmembrane helix</keyword>
<dbReference type="EMBL" id="JAVHJL010000002">
    <property type="protein sequence ID" value="KAK6509431.1"/>
    <property type="molecule type" value="Genomic_DNA"/>
</dbReference>
<feature type="transmembrane region" description="Helical" evidence="6">
    <location>
        <begin position="373"/>
        <end position="395"/>
    </location>
</feature>
<keyword evidence="3 6" id="KW-0812">Transmembrane</keyword>
<evidence type="ECO:0000256" key="2">
    <source>
        <dbReference type="ARBA" id="ARBA00022448"/>
    </source>
</evidence>
<proteinExistence type="predicted"/>
<evidence type="ECO:0000256" key="4">
    <source>
        <dbReference type="ARBA" id="ARBA00022989"/>
    </source>
</evidence>
<sequence>MSSYPDEKKSDIYKNENVEASDDVSDIVEYSEAEQLKIVHRIDRRLVIITGVIYCISIIDRSNVGSAAVAGMTRDLKMNVENNAYSIITLVFFVTYVFFEAPGVIGCRKFGPRVFLPVICLLWGACVTCMGLVKTWQQLLGMRLILGALEAGYFPGASYLLSTWYDRYELGRRFAGFYVIGSVANAFTGIMAYGLMQMNGIAGLEGWRWIFIIEGLLTCVIAVAGYIFIPPFPDDPNAHKTWGFLNRSEVNYVIRKVEADRGDSQLEPFTIARFLRGGKDWKCYVFGMLICMATIPAYALAYFMPIILNQGMGYSVAKAQLMTAPPYITQAVYQLAFGFISDKYKARGPFIIWNCLVQIIGITVMGWGKGNGVRYFGVIVLCCGMAANLPIIFTYQSNNVRGQWKRAFSSTIMVSMAAVGGIIGSLVFRPQDAPSYRPGLTTCLTGAVLTLITTSFLIVYFKWVNKKADRGEMVLEESESFRYTI</sequence>
<reference evidence="8 9" key="1">
    <citation type="submission" date="2023-08" db="EMBL/GenBank/DDBJ databases">
        <authorList>
            <person name="Palmer J.M."/>
        </authorList>
    </citation>
    <scope>NUCLEOTIDE SEQUENCE [LARGE SCALE GENOMIC DNA]</scope>
    <source>
        <strain evidence="8 9">TWF481</strain>
    </source>
</reference>
<comment type="subcellular location">
    <subcellularLocation>
        <location evidence="1">Membrane</location>
        <topology evidence="1">Multi-pass membrane protein</topology>
    </subcellularLocation>
</comment>
<evidence type="ECO:0000256" key="3">
    <source>
        <dbReference type="ARBA" id="ARBA00022692"/>
    </source>
</evidence>
<feature type="transmembrane region" description="Helical" evidence="6">
    <location>
        <begin position="84"/>
        <end position="107"/>
    </location>
</feature>
<dbReference type="Gene3D" id="1.20.1250.20">
    <property type="entry name" value="MFS general substrate transporter like domains"/>
    <property type="match status" value="2"/>
</dbReference>
<keyword evidence="2" id="KW-0813">Transport</keyword>
<feature type="transmembrane region" description="Helical" evidence="6">
    <location>
        <begin position="324"/>
        <end position="341"/>
    </location>
</feature>
<feature type="transmembrane region" description="Helical" evidence="6">
    <location>
        <begin position="283"/>
        <end position="304"/>
    </location>
</feature>
<dbReference type="GO" id="GO:0022857">
    <property type="term" value="F:transmembrane transporter activity"/>
    <property type="evidence" value="ECO:0007669"/>
    <property type="project" value="InterPro"/>
</dbReference>
<dbReference type="SUPFAM" id="SSF103473">
    <property type="entry name" value="MFS general substrate transporter"/>
    <property type="match status" value="1"/>
</dbReference>
<dbReference type="PANTHER" id="PTHR43791:SF47">
    <property type="entry name" value="MAJOR FACILITATOR SUPERFAMILY (MFS) PROFILE DOMAIN-CONTAINING PROTEIN-RELATED"/>
    <property type="match status" value="1"/>
</dbReference>
<evidence type="ECO:0000256" key="5">
    <source>
        <dbReference type="ARBA" id="ARBA00023136"/>
    </source>
</evidence>
<dbReference type="Pfam" id="PF07690">
    <property type="entry name" value="MFS_1"/>
    <property type="match status" value="1"/>
</dbReference>
<gene>
    <name evidence="8" type="ORF">TWF481_004176</name>
</gene>
<dbReference type="InterPro" id="IPR020846">
    <property type="entry name" value="MFS_dom"/>
</dbReference>
<accession>A0AAV9WJP7</accession>
<evidence type="ECO:0000256" key="1">
    <source>
        <dbReference type="ARBA" id="ARBA00004141"/>
    </source>
</evidence>
<evidence type="ECO:0000313" key="9">
    <source>
        <dbReference type="Proteomes" id="UP001370758"/>
    </source>
</evidence>
<evidence type="ECO:0000259" key="7">
    <source>
        <dbReference type="PROSITE" id="PS50850"/>
    </source>
</evidence>
<dbReference type="Proteomes" id="UP001370758">
    <property type="component" value="Unassembled WGS sequence"/>
</dbReference>
<dbReference type="InterPro" id="IPR011701">
    <property type="entry name" value="MFS"/>
</dbReference>
<feature type="domain" description="Major facilitator superfamily (MFS) profile" evidence="7">
    <location>
        <begin position="46"/>
        <end position="465"/>
    </location>
</feature>
<comment type="caution">
    <text evidence="8">The sequence shown here is derived from an EMBL/GenBank/DDBJ whole genome shotgun (WGS) entry which is preliminary data.</text>
</comment>